<evidence type="ECO:0000259" key="2">
    <source>
        <dbReference type="Pfam" id="PF02481"/>
    </source>
</evidence>
<dbReference type="NCBIfam" id="TIGR00732">
    <property type="entry name" value="dprA"/>
    <property type="match status" value="1"/>
</dbReference>
<reference evidence="3 4" key="1">
    <citation type="submission" date="2020-10" db="EMBL/GenBank/DDBJ databases">
        <title>Blautia liquoris sp.nov., isolated from the mud in a fermentation cellar used for the production of Chinese strong-flavoured liquor.</title>
        <authorList>
            <person name="Lu L."/>
        </authorList>
    </citation>
    <scope>NUCLEOTIDE SEQUENCE [LARGE SCALE GENOMIC DNA]</scope>
    <source>
        <strain evidence="3 4">LZLJ-3</strain>
    </source>
</reference>
<dbReference type="InterPro" id="IPR057666">
    <property type="entry name" value="DrpA_SLOG"/>
</dbReference>
<dbReference type="Proteomes" id="UP000593601">
    <property type="component" value="Chromosome"/>
</dbReference>
<dbReference type="SUPFAM" id="SSF102405">
    <property type="entry name" value="MCP/YpsA-like"/>
    <property type="match status" value="1"/>
</dbReference>
<keyword evidence="4" id="KW-1185">Reference proteome</keyword>
<dbReference type="RefSeq" id="WP_193736148.1">
    <property type="nucleotide sequence ID" value="NZ_CP063304.1"/>
</dbReference>
<dbReference type="InterPro" id="IPR003488">
    <property type="entry name" value="DprA"/>
</dbReference>
<protein>
    <submittedName>
        <fullName evidence="3">DNA-protecting protein DprA</fullName>
    </submittedName>
</protein>
<dbReference type="KEGG" id="bliq:INP51_02300"/>
<dbReference type="AlphaFoldDB" id="A0A7M2RI66"/>
<dbReference type="Pfam" id="PF02481">
    <property type="entry name" value="DNA_processg_A"/>
    <property type="match status" value="1"/>
</dbReference>
<dbReference type="PANTHER" id="PTHR43022:SF1">
    <property type="entry name" value="PROTEIN SMF"/>
    <property type="match status" value="1"/>
</dbReference>
<comment type="similarity">
    <text evidence="1">Belongs to the DprA/Smf family.</text>
</comment>
<accession>A0A7M2RI66</accession>
<evidence type="ECO:0000313" key="4">
    <source>
        <dbReference type="Proteomes" id="UP000593601"/>
    </source>
</evidence>
<feature type="domain" description="Smf/DprA SLOG" evidence="2">
    <location>
        <begin position="8"/>
        <end position="216"/>
    </location>
</feature>
<gene>
    <name evidence="3" type="primary">dprA</name>
    <name evidence="3" type="ORF">INP51_02300</name>
</gene>
<dbReference type="EMBL" id="CP063304">
    <property type="protein sequence ID" value="QOV19828.1"/>
    <property type="molecule type" value="Genomic_DNA"/>
</dbReference>
<organism evidence="3 4">
    <name type="scientific">Blautia liquoris</name>
    <dbReference type="NCBI Taxonomy" id="2779518"/>
    <lineage>
        <taxon>Bacteria</taxon>
        <taxon>Bacillati</taxon>
        <taxon>Bacillota</taxon>
        <taxon>Clostridia</taxon>
        <taxon>Lachnospirales</taxon>
        <taxon>Lachnospiraceae</taxon>
        <taxon>Blautia</taxon>
    </lineage>
</organism>
<sequence length="289" mass="31541">MTAKHYEYIKIEDPRYPMRLKMIPKRPGGLYVKGELPGDDLPSVAIAGARACSSYGKQQAFEFAKVLAGQGVQIISGLAYGIDASAHEGALAAGGKTFAVLGCGVDICYPKENYPVYRRMIESGGVLSEFAPGSAPKPWHFPIRNRLISGLADAVLIAEAREKSGSLITADYALDQGKTVFALPGRVSDALSKGCNYLLYQGAQVAYEPGCILEELGIFAGKTDKKEKNFSKEEQEVYDHLEIWPKSLGKLVDETGLKMPVLSGILLSLQLQGTAVESYRNYWRKYGEF</sequence>
<dbReference type="PANTHER" id="PTHR43022">
    <property type="entry name" value="PROTEIN SMF"/>
    <property type="match status" value="1"/>
</dbReference>
<evidence type="ECO:0000313" key="3">
    <source>
        <dbReference type="EMBL" id="QOV19828.1"/>
    </source>
</evidence>
<evidence type="ECO:0000256" key="1">
    <source>
        <dbReference type="ARBA" id="ARBA00006525"/>
    </source>
</evidence>
<dbReference type="Gene3D" id="3.40.50.450">
    <property type="match status" value="1"/>
</dbReference>
<name>A0A7M2RI66_9FIRM</name>
<proteinExistence type="inferred from homology"/>
<dbReference type="GO" id="GO:0009294">
    <property type="term" value="P:DNA-mediated transformation"/>
    <property type="evidence" value="ECO:0007669"/>
    <property type="project" value="InterPro"/>
</dbReference>